<gene>
    <name evidence="2" type="ORF">EI42_04559</name>
</gene>
<dbReference type="AlphaFoldDB" id="A0A326U2Q6"/>
<feature type="transmembrane region" description="Helical" evidence="1">
    <location>
        <begin position="7"/>
        <end position="27"/>
    </location>
</feature>
<feature type="transmembrane region" description="Helical" evidence="1">
    <location>
        <begin position="33"/>
        <end position="62"/>
    </location>
</feature>
<dbReference type="Proteomes" id="UP000248806">
    <property type="component" value="Unassembled WGS sequence"/>
</dbReference>
<evidence type="ECO:0000256" key="1">
    <source>
        <dbReference type="SAM" id="Phobius"/>
    </source>
</evidence>
<protein>
    <submittedName>
        <fullName evidence="2">Uncharacterized protein</fullName>
    </submittedName>
</protein>
<accession>A0A326U2Q6</accession>
<keyword evidence="3" id="KW-1185">Reference proteome</keyword>
<sequence>MTGRAILAMGGIAMLLWMALALFTYFVPPHHLLLLALFLVLFGLATMCTLTPCISIFGSLLLPRLYRAAPGHSLRQSTLLTLVLILNMILKALHSWEPLTGLISLVAAVILEALILARK</sequence>
<organism evidence="2 3">
    <name type="scientific">Thermosporothrix hazakensis</name>
    <dbReference type="NCBI Taxonomy" id="644383"/>
    <lineage>
        <taxon>Bacteria</taxon>
        <taxon>Bacillati</taxon>
        <taxon>Chloroflexota</taxon>
        <taxon>Ktedonobacteria</taxon>
        <taxon>Ktedonobacterales</taxon>
        <taxon>Thermosporotrichaceae</taxon>
        <taxon>Thermosporothrix</taxon>
    </lineage>
</organism>
<proteinExistence type="predicted"/>
<dbReference type="RefSeq" id="WP_137686164.1">
    <property type="nucleotide sequence ID" value="NZ_BIFX01000001.1"/>
</dbReference>
<dbReference type="EMBL" id="QKUF01000021">
    <property type="protein sequence ID" value="PZW24677.1"/>
    <property type="molecule type" value="Genomic_DNA"/>
</dbReference>
<evidence type="ECO:0000313" key="2">
    <source>
        <dbReference type="EMBL" id="PZW24677.1"/>
    </source>
</evidence>
<feature type="transmembrane region" description="Helical" evidence="1">
    <location>
        <begin position="99"/>
        <end position="117"/>
    </location>
</feature>
<evidence type="ECO:0000313" key="3">
    <source>
        <dbReference type="Proteomes" id="UP000248806"/>
    </source>
</evidence>
<reference evidence="2 3" key="1">
    <citation type="submission" date="2018-06" db="EMBL/GenBank/DDBJ databases">
        <title>Genomic Encyclopedia of Archaeal and Bacterial Type Strains, Phase II (KMG-II): from individual species to whole genera.</title>
        <authorList>
            <person name="Goeker M."/>
        </authorList>
    </citation>
    <scope>NUCLEOTIDE SEQUENCE [LARGE SCALE GENOMIC DNA]</scope>
    <source>
        <strain evidence="2 3">ATCC BAA-1881</strain>
    </source>
</reference>
<keyword evidence="1" id="KW-1133">Transmembrane helix</keyword>
<keyword evidence="1" id="KW-0472">Membrane</keyword>
<feature type="transmembrane region" description="Helical" evidence="1">
    <location>
        <begin position="74"/>
        <end position="93"/>
    </location>
</feature>
<comment type="caution">
    <text evidence="2">The sequence shown here is derived from an EMBL/GenBank/DDBJ whole genome shotgun (WGS) entry which is preliminary data.</text>
</comment>
<name>A0A326U2Q6_THEHA</name>
<keyword evidence="1" id="KW-0812">Transmembrane</keyword>